<dbReference type="AlphaFoldDB" id="A0A0A9ADV2"/>
<evidence type="ECO:0000313" key="1">
    <source>
        <dbReference type="EMBL" id="JAD45277.1"/>
    </source>
</evidence>
<name>A0A0A9ADV2_ARUDO</name>
<reference evidence="1" key="2">
    <citation type="journal article" date="2015" name="Data Brief">
        <title>Shoot transcriptome of the giant reed, Arundo donax.</title>
        <authorList>
            <person name="Barrero R.A."/>
            <person name="Guerrero F.D."/>
            <person name="Moolhuijzen P."/>
            <person name="Goolsby J.A."/>
            <person name="Tidwell J."/>
            <person name="Bellgard S.E."/>
            <person name="Bellgard M.I."/>
        </authorList>
    </citation>
    <scope>NUCLEOTIDE SEQUENCE</scope>
    <source>
        <tissue evidence="1">Shoot tissue taken approximately 20 cm above the soil surface</tissue>
    </source>
</reference>
<proteinExistence type="predicted"/>
<protein>
    <submittedName>
        <fullName evidence="1">Uncharacterized protein</fullName>
    </submittedName>
</protein>
<organism evidence="1">
    <name type="scientific">Arundo donax</name>
    <name type="common">Giant reed</name>
    <name type="synonym">Donax arundinaceus</name>
    <dbReference type="NCBI Taxonomy" id="35708"/>
    <lineage>
        <taxon>Eukaryota</taxon>
        <taxon>Viridiplantae</taxon>
        <taxon>Streptophyta</taxon>
        <taxon>Embryophyta</taxon>
        <taxon>Tracheophyta</taxon>
        <taxon>Spermatophyta</taxon>
        <taxon>Magnoliopsida</taxon>
        <taxon>Liliopsida</taxon>
        <taxon>Poales</taxon>
        <taxon>Poaceae</taxon>
        <taxon>PACMAD clade</taxon>
        <taxon>Arundinoideae</taxon>
        <taxon>Arundineae</taxon>
        <taxon>Arundo</taxon>
    </lineage>
</organism>
<reference evidence="1" key="1">
    <citation type="submission" date="2014-09" db="EMBL/GenBank/DDBJ databases">
        <authorList>
            <person name="Magalhaes I.L.F."/>
            <person name="Oliveira U."/>
            <person name="Santos F.R."/>
            <person name="Vidigal T.H.D.A."/>
            <person name="Brescovit A.D."/>
            <person name="Santos A.J."/>
        </authorList>
    </citation>
    <scope>NUCLEOTIDE SEQUENCE</scope>
    <source>
        <tissue evidence="1">Shoot tissue taken approximately 20 cm above the soil surface</tissue>
    </source>
</reference>
<sequence>MTIHVQLLQIEQVIWIMPRNFIVSETHIYALKFSKIKLAERLPV</sequence>
<dbReference type="EMBL" id="GBRH01252618">
    <property type="protein sequence ID" value="JAD45277.1"/>
    <property type="molecule type" value="Transcribed_RNA"/>
</dbReference>
<accession>A0A0A9ADV2</accession>